<keyword evidence="1" id="KW-0812">Transmembrane</keyword>
<dbReference type="AlphaFoldDB" id="A0A1B7LVK8"/>
<dbReference type="RefSeq" id="WP_043055348.1">
    <property type="nucleotide sequence ID" value="NZ_LXEY01000103.1"/>
</dbReference>
<comment type="caution">
    <text evidence="2">The sequence shown here is derived from an EMBL/GenBank/DDBJ whole genome shotgun (WGS) entry which is preliminary data.</text>
</comment>
<evidence type="ECO:0000313" key="3">
    <source>
        <dbReference type="Proteomes" id="UP000078292"/>
    </source>
</evidence>
<dbReference type="STRING" id="1837282.A6F49_00580"/>
<evidence type="ECO:0000256" key="1">
    <source>
        <dbReference type="SAM" id="Phobius"/>
    </source>
</evidence>
<keyword evidence="3" id="KW-1185">Reference proteome</keyword>
<evidence type="ECO:0000313" key="2">
    <source>
        <dbReference type="EMBL" id="OAV53919.1"/>
    </source>
</evidence>
<organism evidence="2 3">
    <name type="scientific">Enteractinococcus helveticum</name>
    <dbReference type="NCBI Taxonomy" id="1837282"/>
    <lineage>
        <taxon>Bacteria</taxon>
        <taxon>Bacillati</taxon>
        <taxon>Actinomycetota</taxon>
        <taxon>Actinomycetes</taxon>
        <taxon>Micrococcales</taxon>
        <taxon>Micrococcaceae</taxon>
    </lineage>
</organism>
<keyword evidence="1" id="KW-1133">Transmembrane helix</keyword>
<name>A0A1B7LVK8_9MICC</name>
<dbReference type="EMBL" id="LXEY01000103">
    <property type="protein sequence ID" value="OAV53919.1"/>
    <property type="molecule type" value="Genomic_DNA"/>
</dbReference>
<accession>A0A1B7LVK8</accession>
<dbReference type="Proteomes" id="UP000078292">
    <property type="component" value="Unassembled WGS sequence"/>
</dbReference>
<feature type="transmembrane region" description="Helical" evidence="1">
    <location>
        <begin position="34"/>
        <end position="55"/>
    </location>
</feature>
<protein>
    <submittedName>
        <fullName evidence="2">Uncharacterized protein</fullName>
    </submittedName>
</protein>
<gene>
    <name evidence="2" type="ORF">A6F49_00580</name>
</gene>
<proteinExistence type="predicted"/>
<reference evidence="2 3" key="1">
    <citation type="submission" date="2016-04" db="EMBL/GenBank/DDBJ databases">
        <title>First whole genome shotgun sequence of the bacterium Enteractinococcus sp. strain UASWS1574.</title>
        <authorList>
            <person name="Crovadore J."/>
            <person name="Chablais R."/>
            <person name="Lefort F."/>
        </authorList>
    </citation>
    <scope>NUCLEOTIDE SEQUENCE [LARGE SCALE GENOMIC DNA]</scope>
    <source>
        <strain evidence="2 3">UASWS1574</strain>
    </source>
</reference>
<sequence>MYYLLWMPGILGSPEPEPTIIDQAPNYGGPSTTVFYLAGGIILFGAVVLWGIYLVRNRDR</sequence>
<keyword evidence="1" id="KW-0472">Membrane</keyword>